<dbReference type="InterPro" id="IPR012337">
    <property type="entry name" value="RNaseH-like_sf"/>
</dbReference>
<proteinExistence type="predicted"/>
<keyword evidence="3" id="KW-1185">Reference proteome</keyword>
<protein>
    <submittedName>
        <fullName evidence="2">3993_t:CDS:1</fullName>
    </submittedName>
</protein>
<dbReference type="EMBL" id="CAMKVN010001679">
    <property type="protein sequence ID" value="CAI2177462.1"/>
    <property type="molecule type" value="Genomic_DNA"/>
</dbReference>
<dbReference type="OrthoDB" id="2436883at2759"/>
<evidence type="ECO:0000313" key="3">
    <source>
        <dbReference type="Proteomes" id="UP001153678"/>
    </source>
</evidence>
<organism evidence="2 3">
    <name type="scientific">Funneliformis geosporum</name>
    <dbReference type="NCBI Taxonomy" id="1117311"/>
    <lineage>
        <taxon>Eukaryota</taxon>
        <taxon>Fungi</taxon>
        <taxon>Fungi incertae sedis</taxon>
        <taxon>Mucoromycota</taxon>
        <taxon>Glomeromycotina</taxon>
        <taxon>Glomeromycetes</taxon>
        <taxon>Glomerales</taxon>
        <taxon>Glomeraceae</taxon>
        <taxon>Funneliformis</taxon>
    </lineage>
</organism>
<name>A0A9W4SQ43_9GLOM</name>
<dbReference type="GO" id="GO:0046983">
    <property type="term" value="F:protein dimerization activity"/>
    <property type="evidence" value="ECO:0007669"/>
    <property type="project" value="InterPro"/>
</dbReference>
<dbReference type="Proteomes" id="UP001153678">
    <property type="component" value="Unassembled WGS sequence"/>
</dbReference>
<dbReference type="InterPro" id="IPR008906">
    <property type="entry name" value="HATC_C_dom"/>
</dbReference>
<gene>
    <name evidence="2" type="ORF">FWILDA_LOCUS8100</name>
</gene>
<accession>A0A9W4SQ43</accession>
<feature type="domain" description="HAT C-terminal dimerisation" evidence="1">
    <location>
        <begin position="46"/>
        <end position="94"/>
    </location>
</feature>
<dbReference type="Pfam" id="PF05699">
    <property type="entry name" value="Dimer_Tnp_hAT"/>
    <property type="match status" value="1"/>
</dbReference>
<comment type="caution">
    <text evidence="2">The sequence shown here is derived from an EMBL/GenBank/DDBJ whole genome shotgun (WGS) entry which is preliminary data.</text>
</comment>
<dbReference type="SUPFAM" id="SSF53098">
    <property type="entry name" value="Ribonuclease H-like"/>
    <property type="match status" value="1"/>
</dbReference>
<evidence type="ECO:0000313" key="2">
    <source>
        <dbReference type="EMBL" id="CAI2177462.1"/>
    </source>
</evidence>
<evidence type="ECO:0000259" key="1">
    <source>
        <dbReference type="Pfam" id="PF05699"/>
    </source>
</evidence>
<reference evidence="2" key="1">
    <citation type="submission" date="2022-08" db="EMBL/GenBank/DDBJ databases">
        <authorList>
            <person name="Kallberg Y."/>
            <person name="Tangrot J."/>
            <person name="Rosling A."/>
        </authorList>
    </citation>
    <scope>NUCLEOTIDE SEQUENCE</scope>
    <source>
        <strain evidence="2">Wild A</strain>
    </source>
</reference>
<sequence>MSISITKSNKLCGSSRTDSYPTFAISEPLQSSIEYYMPCCLSEESELSKVACQIYAILVNSASLERLFSSMKNIQTPIRNRLQYDKVLKIAQIYDEQDSELEELDFEEFNSSNKTLIKKEIEEELDEFNSNSFATLNSIHPTNDIKAK</sequence>
<dbReference type="AlphaFoldDB" id="A0A9W4SQ43"/>